<dbReference type="AlphaFoldDB" id="A0A7M7PJ95"/>
<dbReference type="KEGG" id="spu:105440097"/>
<dbReference type="EnsemblMetazoa" id="XM_030994358">
    <property type="protein sequence ID" value="XP_030850218"/>
    <property type="gene ID" value="LOC105440097"/>
</dbReference>
<dbReference type="GeneID" id="105440097"/>
<evidence type="ECO:0000313" key="3">
    <source>
        <dbReference type="Proteomes" id="UP000007110"/>
    </source>
</evidence>
<dbReference type="Proteomes" id="UP000007110">
    <property type="component" value="Unassembled WGS sequence"/>
</dbReference>
<feature type="compositionally biased region" description="Polar residues" evidence="1">
    <location>
        <begin position="201"/>
        <end position="226"/>
    </location>
</feature>
<reference evidence="2" key="2">
    <citation type="submission" date="2021-01" db="UniProtKB">
        <authorList>
            <consortium name="EnsemblMetazoa"/>
        </authorList>
    </citation>
    <scope>IDENTIFICATION</scope>
</reference>
<evidence type="ECO:0000313" key="2">
    <source>
        <dbReference type="EnsemblMetazoa" id="XP_030850218"/>
    </source>
</evidence>
<proteinExistence type="predicted"/>
<keyword evidence="3" id="KW-1185">Reference proteome</keyword>
<name>A0A7M7PJ95_STRPU</name>
<dbReference type="OrthoDB" id="10409544at2759"/>
<organism evidence="2 3">
    <name type="scientific">Strongylocentrotus purpuratus</name>
    <name type="common">Purple sea urchin</name>
    <dbReference type="NCBI Taxonomy" id="7668"/>
    <lineage>
        <taxon>Eukaryota</taxon>
        <taxon>Metazoa</taxon>
        <taxon>Echinodermata</taxon>
        <taxon>Eleutherozoa</taxon>
        <taxon>Echinozoa</taxon>
        <taxon>Echinoidea</taxon>
        <taxon>Euechinoidea</taxon>
        <taxon>Echinacea</taxon>
        <taxon>Camarodonta</taxon>
        <taxon>Echinidea</taxon>
        <taxon>Strongylocentrotidae</taxon>
        <taxon>Strongylocentrotus</taxon>
    </lineage>
</organism>
<dbReference type="OMA" id="HISAYRW"/>
<protein>
    <submittedName>
        <fullName evidence="2">Uncharacterized protein</fullName>
    </submittedName>
</protein>
<accession>A0A7M7PJ95</accession>
<dbReference type="InParanoid" id="A0A7M7PJ95"/>
<evidence type="ECO:0000256" key="1">
    <source>
        <dbReference type="SAM" id="MobiDB-lite"/>
    </source>
</evidence>
<dbReference type="RefSeq" id="XP_030850218.1">
    <property type="nucleotide sequence ID" value="XM_030994358.1"/>
</dbReference>
<sequence>MSTSKKHPPLTCQELSKQCNDVDSSSVQLRSRLKRRSLCKNASYGSYQPSMYRKVSVGSVSQSLDQHSESEPTGTRFYHSRLEELSKELETLDDHFIDNDDDSDDDQEEEWDNCQRGGAHISAYRWLPNSEEINDDHLHEPQDFLDEIGSTLHSQVDDEIEVFRSSLHSMISQQHHRCRELWNQELEESISKMIPSHMVSDEQSSGHSPCQTVPHNPGSQEMWSSGRPSPLNHHNMMNCHLVYNQFMYYQLVQ</sequence>
<feature type="region of interest" description="Disordered" evidence="1">
    <location>
        <begin position="199"/>
        <end position="226"/>
    </location>
</feature>
<reference evidence="3" key="1">
    <citation type="submission" date="2015-02" db="EMBL/GenBank/DDBJ databases">
        <title>Genome sequencing for Strongylocentrotus purpuratus.</title>
        <authorList>
            <person name="Murali S."/>
            <person name="Liu Y."/>
            <person name="Vee V."/>
            <person name="English A."/>
            <person name="Wang M."/>
            <person name="Skinner E."/>
            <person name="Han Y."/>
            <person name="Muzny D.M."/>
            <person name="Worley K.C."/>
            <person name="Gibbs R.A."/>
        </authorList>
    </citation>
    <scope>NUCLEOTIDE SEQUENCE</scope>
</reference>